<dbReference type="NCBIfam" id="NF041622">
    <property type="entry name" value="KwaA"/>
    <property type="match status" value="1"/>
</dbReference>
<name>A0A151KZC3_9VIBR</name>
<keyword evidence="1" id="KW-0812">Transmembrane</keyword>
<keyword evidence="1" id="KW-1133">Transmembrane helix</keyword>
<keyword evidence="1" id="KW-0472">Membrane</keyword>
<evidence type="ECO:0000256" key="1">
    <source>
        <dbReference type="SAM" id="Phobius"/>
    </source>
</evidence>
<evidence type="ECO:0000313" key="2">
    <source>
        <dbReference type="EMBL" id="KYN89300.1"/>
    </source>
</evidence>
<dbReference type="InterPro" id="IPR048118">
    <property type="entry name" value="KwaA"/>
</dbReference>
<organism evidence="2 3">
    <name type="scientific">Vibrio cidicii</name>
    <dbReference type="NCBI Taxonomy" id="1763883"/>
    <lineage>
        <taxon>Bacteria</taxon>
        <taxon>Pseudomonadati</taxon>
        <taxon>Pseudomonadota</taxon>
        <taxon>Gammaproteobacteria</taxon>
        <taxon>Vibrionales</taxon>
        <taxon>Vibrionaceae</taxon>
        <taxon>Vibrio</taxon>
    </lineage>
</organism>
<accession>A0A151KZC3</accession>
<feature type="transmembrane region" description="Helical" evidence="1">
    <location>
        <begin position="54"/>
        <end position="78"/>
    </location>
</feature>
<feature type="transmembrane region" description="Helical" evidence="1">
    <location>
        <begin position="128"/>
        <end position="145"/>
    </location>
</feature>
<proteinExistence type="predicted"/>
<dbReference type="EMBL" id="LOBR01000023">
    <property type="protein sequence ID" value="KYN89300.1"/>
    <property type="molecule type" value="Genomic_DNA"/>
</dbReference>
<reference evidence="3" key="1">
    <citation type="submission" date="2015-12" db="EMBL/GenBank/DDBJ databases">
        <authorList>
            <person name="Shamseldin A."/>
            <person name="Moawad H."/>
            <person name="Abd El-Rahim W.M."/>
            <person name="Sadowsky M.J."/>
        </authorList>
    </citation>
    <scope>NUCLEOTIDE SEQUENCE [LARGE SCALE GENOMIC DNA]</scope>
    <source>
        <strain evidence="3">2538-88</strain>
    </source>
</reference>
<gene>
    <name evidence="2" type="ORF">ATY37_13240</name>
</gene>
<comment type="caution">
    <text evidence="2">The sequence shown here is derived from an EMBL/GenBank/DDBJ whole genome shotgun (WGS) entry which is preliminary data.</text>
</comment>
<dbReference type="RefSeq" id="WP_025557484.1">
    <property type="nucleotide sequence ID" value="NZ_LOBR01000023.1"/>
</dbReference>
<protein>
    <submittedName>
        <fullName evidence="2">Uncharacterized protein</fullName>
    </submittedName>
</protein>
<evidence type="ECO:0000313" key="3">
    <source>
        <dbReference type="Proteomes" id="UP000075346"/>
    </source>
</evidence>
<dbReference type="Proteomes" id="UP000075346">
    <property type="component" value="Unassembled WGS sequence"/>
</dbReference>
<dbReference type="AlphaFoldDB" id="A0A151KZC3"/>
<sequence>MNTLQKIKLYILSLALLFVIIAIITAKLPKESFEWCKPEEACNTKAILSNLFNYFFLLLKANVIPLVMLLLLAISWYFKYEFDHLLQGGGQKIIRIQSIENEDYEHLTFLATYIIPFFGFKFNDPNQFTAIIVLLVIIGAIFVRTNKYYANPTLAVLGYRLYKATLNDKNGVYESIVVISKDQLKENEIVHWEKISDNVFYIKRK</sequence>
<feature type="transmembrane region" description="Helical" evidence="1">
    <location>
        <begin position="7"/>
        <end position="26"/>
    </location>
</feature>